<dbReference type="PROSITE" id="PS50132">
    <property type="entry name" value="RGS"/>
    <property type="match status" value="1"/>
</dbReference>
<dbReference type="SMART" id="SM00015">
    <property type="entry name" value="IQ"/>
    <property type="match status" value="2"/>
</dbReference>
<dbReference type="InterPro" id="IPR036305">
    <property type="entry name" value="RGS_sf"/>
</dbReference>
<dbReference type="InterPro" id="IPR000048">
    <property type="entry name" value="IQ_motif_EF-hand-BS"/>
</dbReference>
<feature type="domain" description="RGS" evidence="2">
    <location>
        <begin position="758"/>
        <end position="907"/>
    </location>
</feature>
<accession>A0ABQ6MG24</accession>
<reference evidence="3 4" key="1">
    <citation type="journal article" date="2023" name="Commun. Biol.">
        <title>Genome analysis of Parmales, the sister group of diatoms, reveals the evolutionary specialization of diatoms from phago-mixotrophs to photoautotrophs.</title>
        <authorList>
            <person name="Ban H."/>
            <person name="Sato S."/>
            <person name="Yoshikawa S."/>
            <person name="Yamada K."/>
            <person name="Nakamura Y."/>
            <person name="Ichinomiya M."/>
            <person name="Sato N."/>
            <person name="Blanc-Mathieu R."/>
            <person name="Endo H."/>
            <person name="Kuwata A."/>
            <person name="Ogata H."/>
        </authorList>
    </citation>
    <scope>NUCLEOTIDE SEQUENCE [LARGE SCALE GENOMIC DNA]</scope>
</reference>
<dbReference type="Proteomes" id="UP001165060">
    <property type="component" value="Unassembled WGS sequence"/>
</dbReference>
<dbReference type="InterPro" id="IPR016137">
    <property type="entry name" value="RGS"/>
</dbReference>
<feature type="region of interest" description="Disordered" evidence="1">
    <location>
        <begin position="136"/>
        <end position="164"/>
    </location>
</feature>
<protein>
    <recommendedName>
        <fullName evidence="2">RGS domain-containing protein</fullName>
    </recommendedName>
</protein>
<dbReference type="Pfam" id="PF00615">
    <property type="entry name" value="RGS"/>
    <property type="match status" value="1"/>
</dbReference>
<feature type="region of interest" description="Disordered" evidence="1">
    <location>
        <begin position="1173"/>
        <end position="1227"/>
    </location>
</feature>
<evidence type="ECO:0000259" key="2">
    <source>
        <dbReference type="PROSITE" id="PS50132"/>
    </source>
</evidence>
<dbReference type="PROSITE" id="PS50096">
    <property type="entry name" value="IQ"/>
    <property type="match status" value="3"/>
</dbReference>
<dbReference type="SMART" id="SM00315">
    <property type="entry name" value="RGS"/>
    <property type="match status" value="1"/>
</dbReference>
<dbReference type="Gene3D" id="1.10.167.10">
    <property type="entry name" value="Regulator of G-protein Signalling 4, domain 2"/>
    <property type="match status" value="1"/>
</dbReference>
<proteinExistence type="predicted"/>
<dbReference type="InterPro" id="IPR044926">
    <property type="entry name" value="RGS_subdomain_2"/>
</dbReference>
<sequence length="1227" mass="142764">MPRPPTKTRRSQSLKPDFTQSSTYASSLAQIQSGYAGISHSSLSASLPHPTSSFPRRQDPLREVFVARDARAAVKLYEETAPYLTPFKERHVDKKPTILPSAEFAQPGDLGVVGFDRTSQLKRAYRDLHANSMFSVPAPPEAPAIQPSRRNQYARPRSPTAAESKWERASQEYILVRRSEVEELAAVNKLFTREKREMQRHAASVFQETRMSTRLPMPVSKMAVTDVCQSEMRESQSLLRMVLKIDRRSAQATKPLVLQTTARGGRSGFEEEEGRVKVTSGPPKGAYVTKDTVWPTLAIDVSRLAAQPVAVRGAWFLRQREQSEKQLRKFEQETMLMEETVQRLSWRYIEARNRMEDYNTYYDYAVRYGPMEEEDFHSHAMPGKTYHDRCTRGVRSWQRMWWARWPPRRMWKDICATRMQALWRGLKVRKRWRPIVRMRMHHGRFAKMLRCLNPWKEWVAKMKRARKLLKRIMQGAERLHFGGWKEYVQNEHQRRQEIAKKAMKRFLMRREFAVWNAWYGYVEKKKRIMTMMRRAIGAPSFGHWVDYVAMIKEQKMVIRGFTAIQARHRGGVARDEFSGLLKLMGVMRKLVRTKKAVNFVGTALQAMVDHQEQKRMDQELADAVGEEEKRLAEFTAEFDKVESSIRKMKTMQLKTRKGKKELAALTERIFNEYSSKKQFPKKGPGGEEVEEKKKVTMKEAEDIARARLLNAACDEARLKMRHDFESRRPPKFQSCDPANPKVFIYAEHYLKECPEFADIDLCLKDPKGSELFEFYIDRMHGVGEQKFSVNFWQHVNKWKKTASDSEEFRDEAVAVFNDHLDASANQPAKLDKELRERIGVELMAIEIQEDKKDEIEEKKKGGGITGFFTRFQKVEETALRADIFDEAVFSIVLYLKDACWAGFLNSNLGLEYQEYLKKEKAKARERRVGAFLRERRLKAMEEAKGVKVELKNMKAVTEHHKKLILESQECALELALEDLVTEAIDEHCKEEEAKEKAKEMAKFAAVDNMCAMFMKSLESSITDEFIDGAVDIYVDEKVSKMVERKAYDVMKVFEEGFVEEVFNDWFKKRVNQWIVDGDHLSPQEKEEKRLATIVQCRARGFMARLASRKMAAERFSRQYDEWAREYYWLDGYNQSTSWEQPCKFLWKAVDKSIVKHIPPPPGPPGVDMVPAGSSLETGGEGSWSYEGYYEDSYQEGDGSQEYFEEGDEEGEWDEEYDEEEEEGEEGA</sequence>
<feature type="compositionally biased region" description="Acidic residues" evidence="1">
    <location>
        <begin position="1202"/>
        <end position="1227"/>
    </location>
</feature>
<evidence type="ECO:0000313" key="3">
    <source>
        <dbReference type="EMBL" id="GMI25678.1"/>
    </source>
</evidence>
<gene>
    <name evidence="3" type="ORF">TeGR_g8584</name>
</gene>
<dbReference type="SUPFAM" id="SSF48097">
    <property type="entry name" value="Regulator of G-protein signaling, RGS"/>
    <property type="match status" value="1"/>
</dbReference>
<organism evidence="3 4">
    <name type="scientific">Tetraparma gracilis</name>
    <dbReference type="NCBI Taxonomy" id="2962635"/>
    <lineage>
        <taxon>Eukaryota</taxon>
        <taxon>Sar</taxon>
        <taxon>Stramenopiles</taxon>
        <taxon>Ochrophyta</taxon>
        <taxon>Bolidophyceae</taxon>
        <taxon>Parmales</taxon>
        <taxon>Triparmaceae</taxon>
        <taxon>Tetraparma</taxon>
    </lineage>
</organism>
<dbReference type="EMBL" id="BRYB01000226">
    <property type="protein sequence ID" value="GMI25678.1"/>
    <property type="molecule type" value="Genomic_DNA"/>
</dbReference>
<comment type="caution">
    <text evidence="3">The sequence shown here is derived from an EMBL/GenBank/DDBJ whole genome shotgun (WGS) entry which is preliminary data.</text>
</comment>
<name>A0ABQ6MG24_9STRA</name>
<evidence type="ECO:0000256" key="1">
    <source>
        <dbReference type="SAM" id="MobiDB-lite"/>
    </source>
</evidence>
<feature type="region of interest" description="Disordered" evidence="1">
    <location>
        <begin position="263"/>
        <end position="282"/>
    </location>
</feature>
<evidence type="ECO:0000313" key="4">
    <source>
        <dbReference type="Proteomes" id="UP001165060"/>
    </source>
</evidence>
<keyword evidence="4" id="KW-1185">Reference proteome</keyword>